<accession>A0A6C2YR46</accession>
<feature type="domain" description="AAA+ ATPase" evidence="9">
    <location>
        <begin position="45"/>
        <end position="237"/>
    </location>
</feature>
<proteinExistence type="predicted"/>
<dbReference type="AlphaFoldDB" id="A0A6C2YR46"/>
<keyword evidence="7" id="KW-0472">Membrane</keyword>
<dbReference type="Proteomes" id="UP000464378">
    <property type="component" value="Chromosome"/>
</dbReference>
<protein>
    <recommendedName>
        <fullName evidence="9">AAA+ ATPase domain-containing protein</fullName>
    </recommendedName>
</protein>
<evidence type="ECO:0000256" key="1">
    <source>
        <dbReference type="ARBA" id="ARBA00004202"/>
    </source>
</evidence>
<comment type="subcellular location">
    <subcellularLocation>
        <location evidence="1">Cell membrane</location>
        <topology evidence="1">Peripheral membrane protein</topology>
    </subcellularLocation>
</comment>
<reference evidence="10" key="1">
    <citation type="submission" date="2019-04" db="EMBL/GenBank/DDBJ databases">
        <authorList>
            <consortium name="Science for Life Laboratories"/>
        </authorList>
    </citation>
    <scope>NUCLEOTIDE SEQUENCE</scope>
    <source>
        <strain evidence="10">MBLW1</strain>
    </source>
</reference>
<dbReference type="SMART" id="SM00382">
    <property type="entry name" value="AAA"/>
    <property type="match status" value="1"/>
</dbReference>
<keyword evidence="2" id="KW-0813">Transport</keyword>
<keyword evidence="4" id="KW-0410">Iron transport</keyword>
<dbReference type="Pfam" id="PF13476">
    <property type="entry name" value="AAA_23"/>
    <property type="match status" value="1"/>
</dbReference>
<dbReference type="InParanoid" id="A0A6C2YR46"/>
<evidence type="ECO:0000256" key="3">
    <source>
        <dbReference type="ARBA" id="ARBA00022475"/>
    </source>
</evidence>
<dbReference type="Gene3D" id="3.40.50.300">
    <property type="entry name" value="P-loop containing nucleotide triphosphate hydrolases"/>
    <property type="match status" value="2"/>
</dbReference>
<evidence type="ECO:0000256" key="6">
    <source>
        <dbReference type="ARBA" id="ARBA00023065"/>
    </source>
</evidence>
<dbReference type="InterPro" id="IPR003959">
    <property type="entry name" value="ATPase_AAA_core"/>
</dbReference>
<dbReference type="PANTHER" id="PTHR42771:SF2">
    <property type="entry name" value="IRON(3+)-HYDROXAMATE IMPORT ATP-BINDING PROTEIN FHUC"/>
    <property type="match status" value="1"/>
</dbReference>
<evidence type="ECO:0000256" key="7">
    <source>
        <dbReference type="ARBA" id="ARBA00023136"/>
    </source>
</evidence>
<dbReference type="GO" id="GO:0006826">
    <property type="term" value="P:iron ion transport"/>
    <property type="evidence" value="ECO:0007669"/>
    <property type="project" value="UniProtKB-KW"/>
</dbReference>
<dbReference type="EMBL" id="LR593887">
    <property type="protein sequence ID" value="VTS04626.1"/>
    <property type="molecule type" value="Genomic_DNA"/>
</dbReference>
<evidence type="ECO:0000256" key="4">
    <source>
        <dbReference type="ARBA" id="ARBA00022496"/>
    </source>
</evidence>
<dbReference type="SUPFAM" id="SSF52540">
    <property type="entry name" value="P-loop containing nucleoside triphosphate hydrolases"/>
    <property type="match status" value="1"/>
</dbReference>
<dbReference type="GO" id="GO:0006302">
    <property type="term" value="P:double-strand break repair"/>
    <property type="evidence" value="ECO:0007669"/>
    <property type="project" value="InterPro"/>
</dbReference>
<dbReference type="EMBL" id="LR586016">
    <property type="protein sequence ID" value="VIP03629.1"/>
    <property type="molecule type" value="Genomic_DNA"/>
</dbReference>
<dbReference type="Pfam" id="PF13304">
    <property type="entry name" value="AAA_21"/>
    <property type="match status" value="1"/>
</dbReference>
<keyword evidence="11" id="KW-1185">Reference proteome</keyword>
<dbReference type="InterPro" id="IPR003593">
    <property type="entry name" value="AAA+_ATPase"/>
</dbReference>
<dbReference type="InterPro" id="IPR038729">
    <property type="entry name" value="Rad50/SbcC_AAA"/>
</dbReference>
<organism evidence="10">
    <name type="scientific">Tuwongella immobilis</name>
    <dbReference type="NCBI Taxonomy" id="692036"/>
    <lineage>
        <taxon>Bacteria</taxon>
        <taxon>Pseudomonadati</taxon>
        <taxon>Planctomycetota</taxon>
        <taxon>Planctomycetia</taxon>
        <taxon>Gemmatales</taxon>
        <taxon>Gemmataceae</taxon>
        <taxon>Tuwongella</taxon>
    </lineage>
</organism>
<dbReference type="GO" id="GO:0005524">
    <property type="term" value="F:ATP binding"/>
    <property type="evidence" value="ECO:0007669"/>
    <property type="project" value="InterPro"/>
</dbReference>
<evidence type="ECO:0000256" key="5">
    <source>
        <dbReference type="ARBA" id="ARBA00023004"/>
    </source>
</evidence>
<dbReference type="InterPro" id="IPR051535">
    <property type="entry name" value="Siderophore_ABC-ATPase"/>
</dbReference>
<evidence type="ECO:0000256" key="2">
    <source>
        <dbReference type="ARBA" id="ARBA00022448"/>
    </source>
</evidence>
<keyword evidence="3" id="KW-1003">Cell membrane</keyword>
<gene>
    <name evidence="10" type="ORF">GMBLW1_03310</name>
</gene>
<keyword evidence="5" id="KW-0408">Iron</keyword>
<evidence type="ECO:0000256" key="8">
    <source>
        <dbReference type="SAM" id="MobiDB-lite"/>
    </source>
</evidence>
<dbReference type="GO" id="GO:0005886">
    <property type="term" value="C:plasma membrane"/>
    <property type="evidence" value="ECO:0007669"/>
    <property type="project" value="UniProtKB-SubCell"/>
</dbReference>
<dbReference type="InterPro" id="IPR027417">
    <property type="entry name" value="P-loop_NTPase"/>
</dbReference>
<evidence type="ECO:0000313" key="10">
    <source>
        <dbReference type="EMBL" id="VIP03629.1"/>
    </source>
</evidence>
<dbReference type="GO" id="GO:0016887">
    <property type="term" value="F:ATP hydrolysis activity"/>
    <property type="evidence" value="ECO:0007669"/>
    <property type="project" value="InterPro"/>
</dbReference>
<keyword evidence="6" id="KW-0406">Ion transport</keyword>
<evidence type="ECO:0000259" key="9">
    <source>
        <dbReference type="SMART" id="SM00382"/>
    </source>
</evidence>
<dbReference type="KEGG" id="tim:GMBLW1_03310"/>
<sequence>MARRKSRAVRGPYLHHVELLADRIPADRFPFNLPAIRSLKRLEFHPGVTFFVGENGSGKSTLLEALAVGSDLNAEGGSIHFRFATRASHSDLDRALRLAKSIFSPPDSYFLRSESFYNVATEIENLDRTGTGPRIIDSYGGVSLHDRSHGEAFLAYFQHRFGSNGLYFFDEPEAALSPRRLTQVLRVIHDAVERGGQFVIATHSPILLCYPHCRIYEFTPTGIHPRTLRELAHFQITQQWMLSPEDAFRELLSAPPSTLLSDSPAEIDEVSPNRADSDSDS</sequence>
<evidence type="ECO:0000313" key="11">
    <source>
        <dbReference type="Proteomes" id="UP000464378"/>
    </source>
</evidence>
<dbReference type="PANTHER" id="PTHR42771">
    <property type="entry name" value="IRON(3+)-HYDROXAMATE IMPORT ATP-BINDING PROTEIN FHUC"/>
    <property type="match status" value="1"/>
</dbReference>
<feature type="region of interest" description="Disordered" evidence="8">
    <location>
        <begin position="257"/>
        <end position="281"/>
    </location>
</feature>
<name>A0A6C2YR46_9BACT</name>